<accession>A0A381Q0A5</accession>
<dbReference type="EMBL" id="UINC01001157">
    <property type="protein sequence ID" value="SUZ72742.1"/>
    <property type="molecule type" value="Genomic_DNA"/>
</dbReference>
<dbReference type="AlphaFoldDB" id="A0A381Q0A5"/>
<reference evidence="1" key="1">
    <citation type="submission" date="2018-05" db="EMBL/GenBank/DDBJ databases">
        <authorList>
            <person name="Lanie J.A."/>
            <person name="Ng W.-L."/>
            <person name="Kazmierczak K.M."/>
            <person name="Andrzejewski T.M."/>
            <person name="Davidsen T.M."/>
            <person name="Wayne K.J."/>
            <person name="Tettelin H."/>
            <person name="Glass J.I."/>
            <person name="Rusch D."/>
            <person name="Podicherti R."/>
            <person name="Tsui H.-C.T."/>
            <person name="Winkler M.E."/>
        </authorList>
    </citation>
    <scope>NUCLEOTIDE SEQUENCE</scope>
</reference>
<proteinExistence type="predicted"/>
<protein>
    <submittedName>
        <fullName evidence="1">Uncharacterized protein</fullName>
    </submittedName>
</protein>
<gene>
    <name evidence="1" type="ORF">METZ01_LOCUS25596</name>
</gene>
<evidence type="ECO:0000313" key="1">
    <source>
        <dbReference type="EMBL" id="SUZ72742.1"/>
    </source>
</evidence>
<name>A0A381Q0A5_9ZZZZ</name>
<sequence>MTSGITCSVGHYSALLSEPRGQQHDAQ</sequence>
<organism evidence="1">
    <name type="scientific">marine metagenome</name>
    <dbReference type="NCBI Taxonomy" id="408172"/>
    <lineage>
        <taxon>unclassified sequences</taxon>
        <taxon>metagenomes</taxon>
        <taxon>ecological metagenomes</taxon>
    </lineage>
</organism>